<sequence length="578" mass="64172">MSFFKWVSGSTVSTSSPASIPKPNVAVNTSGMANDSSSKGASGTGTSSQVMDVLPLKIDGSDKFFGMENFGNTCYCNSILQCLYYTKPFREMVVNYPMHSSTVRPPRLSVLGKTPHPFADSTDSKSNSNNKSQSGSSTPKSGFGISYFSLGSSNNSSPNPINKENGMNGAANSTNGGKGLSRSNSIWFPTDLMKQPRRSSNAAVRDDPAQQPLPAPHSLQSSSNSSLSSQSTSTSINTQVPTSTSLLHMQLPPKTDEAQAPEQKKKAALQNGPVINLDHSLASSYGMEETLFATLKDLFEAVMENKSRTGVVSPVKLIEVLKRRNELFRSSMHQDAHEFFNFLLNEIIENVKDYDAKLCNASQGSSIGPRWVRDLFEGLLTSETKCLTCENVSTRDEQFMDLSIDLEDHCSVTACLQQFSASELLCQNNKFHCDCCCGLQEAQRRIKIKKLPRILALHLKRFKFTEDMQRNMKLFYRVVFPYHLRLFNNTTDDVENPDQIYELYAVVVHVGGGPYHGHYVSIVKTEHAGWVLFDDEMAERVDDQYVQNFFGDKPGLASAYILFYQAITEEQYRTSRMG</sequence>
<dbReference type="InterPro" id="IPR050164">
    <property type="entry name" value="Peptidase_C19"/>
</dbReference>
<feature type="compositionally biased region" description="Polar residues" evidence="6">
    <location>
        <begin position="170"/>
        <end position="187"/>
    </location>
</feature>
<accession>A0A1E3Q9S9</accession>
<evidence type="ECO:0000313" key="8">
    <source>
        <dbReference type="EMBL" id="ODQ73767.1"/>
    </source>
</evidence>
<comment type="similarity">
    <text evidence="2 5">Belongs to the peptidase C19 family.</text>
</comment>
<dbReference type="AlphaFoldDB" id="A0A1E3Q9S9"/>
<keyword evidence="3 5" id="KW-0645">Protease</keyword>
<dbReference type="EC" id="3.4.19.12" evidence="5"/>
<dbReference type="GO" id="GO:0016579">
    <property type="term" value="P:protein deubiquitination"/>
    <property type="evidence" value="ECO:0007669"/>
    <property type="project" value="InterPro"/>
</dbReference>
<feature type="compositionally biased region" description="Polar residues" evidence="6">
    <location>
        <begin position="26"/>
        <end position="35"/>
    </location>
</feature>
<evidence type="ECO:0000256" key="1">
    <source>
        <dbReference type="ARBA" id="ARBA00000707"/>
    </source>
</evidence>
<evidence type="ECO:0000259" key="7">
    <source>
        <dbReference type="PROSITE" id="PS50235"/>
    </source>
</evidence>
<dbReference type="InterPro" id="IPR038765">
    <property type="entry name" value="Papain-like_cys_pep_sf"/>
</dbReference>
<evidence type="ECO:0000256" key="4">
    <source>
        <dbReference type="ARBA" id="ARBA00022801"/>
    </source>
</evidence>
<reference evidence="8 9" key="1">
    <citation type="journal article" date="2016" name="Proc. Natl. Acad. Sci. U.S.A.">
        <title>Comparative genomics of biotechnologically important yeasts.</title>
        <authorList>
            <person name="Riley R."/>
            <person name="Haridas S."/>
            <person name="Wolfe K.H."/>
            <person name="Lopes M.R."/>
            <person name="Hittinger C.T."/>
            <person name="Goeker M."/>
            <person name="Salamov A.A."/>
            <person name="Wisecaver J.H."/>
            <person name="Long T.M."/>
            <person name="Calvey C.H."/>
            <person name="Aerts A.L."/>
            <person name="Barry K.W."/>
            <person name="Choi C."/>
            <person name="Clum A."/>
            <person name="Coughlan A.Y."/>
            <person name="Deshpande S."/>
            <person name="Douglass A.P."/>
            <person name="Hanson S.J."/>
            <person name="Klenk H.-P."/>
            <person name="LaButti K.M."/>
            <person name="Lapidus A."/>
            <person name="Lindquist E.A."/>
            <person name="Lipzen A.M."/>
            <person name="Meier-Kolthoff J.P."/>
            <person name="Ohm R.A."/>
            <person name="Otillar R.P."/>
            <person name="Pangilinan J.L."/>
            <person name="Peng Y."/>
            <person name="Rokas A."/>
            <person name="Rosa C.A."/>
            <person name="Scheuner C."/>
            <person name="Sibirny A.A."/>
            <person name="Slot J.C."/>
            <person name="Stielow J.B."/>
            <person name="Sun H."/>
            <person name="Kurtzman C.P."/>
            <person name="Blackwell M."/>
            <person name="Grigoriev I.V."/>
            <person name="Jeffries T.W."/>
        </authorList>
    </citation>
    <scope>NUCLEOTIDE SEQUENCE [LARGE SCALE GENOMIC DNA]</scope>
    <source>
        <strain evidence="8 9">NRRL Y-11557</strain>
    </source>
</reference>
<dbReference type="GO" id="GO:0005634">
    <property type="term" value="C:nucleus"/>
    <property type="evidence" value="ECO:0007669"/>
    <property type="project" value="TreeGrafter"/>
</dbReference>
<dbReference type="GO" id="GO:0004843">
    <property type="term" value="F:cysteine-type deubiquitinase activity"/>
    <property type="evidence" value="ECO:0007669"/>
    <property type="project" value="UniProtKB-UniRule"/>
</dbReference>
<dbReference type="FunFam" id="3.90.70.10:FF:000131">
    <property type="entry name" value="Ubiquitin carboxyl-terminal hydrolase"/>
    <property type="match status" value="1"/>
</dbReference>
<evidence type="ECO:0000256" key="6">
    <source>
        <dbReference type="SAM" id="MobiDB-lite"/>
    </source>
</evidence>
<dbReference type="OrthoDB" id="27652at2759"/>
<dbReference type="EMBL" id="KV454293">
    <property type="protein sequence ID" value="ODQ73767.1"/>
    <property type="molecule type" value="Genomic_DNA"/>
</dbReference>
<dbReference type="InterPro" id="IPR001394">
    <property type="entry name" value="Peptidase_C19_UCH"/>
</dbReference>
<evidence type="ECO:0000256" key="5">
    <source>
        <dbReference type="RuleBase" id="RU366025"/>
    </source>
</evidence>
<feature type="compositionally biased region" description="Low complexity" evidence="6">
    <location>
        <begin position="218"/>
        <end position="235"/>
    </location>
</feature>
<feature type="region of interest" description="Disordered" evidence="6">
    <location>
        <begin position="101"/>
        <end position="140"/>
    </location>
</feature>
<dbReference type="CDD" id="cd02663">
    <property type="entry name" value="Peptidase_C19G"/>
    <property type="match status" value="1"/>
</dbReference>
<keyword evidence="9" id="KW-1185">Reference proteome</keyword>
<dbReference type="PROSITE" id="PS00973">
    <property type="entry name" value="USP_2"/>
    <property type="match status" value="1"/>
</dbReference>
<comment type="catalytic activity">
    <reaction evidence="1 5">
        <text>Thiol-dependent hydrolysis of ester, thioester, amide, peptide and isopeptide bonds formed by the C-terminal Gly of ubiquitin (a 76-residue protein attached to proteins as an intracellular targeting signal).</text>
        <dbReference type="EC" id="3.4.19.12"/>
    </reaction>
</comment>
<evidence type="ECO:0000313" key="9">
    <source>
        <dbReference type="Proteomes" id="UP000094385"/>
    </source>
</evidence>
<dbReference type="GO" id="GO:0005829">
    <property type="term" value="C:cytosol"/>
    <property type="evidence" value="ECO:0007669"/>
    <property type="project" value="TreeGrafter"/>
</dbReference>
<feature type="region of interest" description="Disordered" evidence="6">
    <location>
        <begin position="8"/>
        <end position="47"/>
    </location>
</feature>
<dbReference type="PROSITE" id="PS00972">
    <property type="entry name" value="USP_1"/>
    <property type="match status" value="1"/>
</dbReference>
<dbReference type="Pfam" id="PF00443">
    <property type="entry name" value="UCH"/>
    <property type="match status" value="1"/>
</dbReference>
<feature type="compositionally biased region" description="Low complexity" evidence="6">
    <location>
        <begin position="36"/>
        <end position="47"/>
    </location>
</feature>
<protein>
    <recommendedName>
        <fullName evidence="5">Ubiquitin carboxyl-terminal hydrolase</fullName>
        <ecNumber evidence="5">3.4.19.12</ecNumber>
    </recommendedName>
</protein>
<dbReference type="InterPro" id="IPR028889">
    <property type="entry name" value="USP"/>
</dbReference>
<proteinExistence type="inferred from homology"/>
<dbReference type="GO" id="GO:0006508">
    <property type="term" value="P:proteolysis"/>
    <property type="evidence" value="ECO:0007669"/>
    <property type="project" value="UniProtKB-KW"/>
</dbReference>
<keyword evidence="4 5" id="KW-0378">Hydrolase</keyword>
<feature type="compositionally biased region" description="Low complexity" evidence="6">
    <location>
        <begin position="120"/>
        <end position="138"/>
    </location>
</feature>
<feature type="region of interest" description="Disordered" evidence="6">
    <location>
        <begin position="154"/>
        <end position="243"/>
    </location>
</feature>
<organism evidence="8 9">
    <name type="scientific">Lipomyces starkeyi NRRL Y-11557</name>
    <dbReference type="NCBI Taxonomy" id="675824"/>
    <lineage>
        <taxon>Eukaryota</taxon>
        <taxon>Fungi</taxon>
        <taxon>Dikarya</taxon>
        <taxon>Ascomycota</taxon>
        <taxon>Saccharomycotina</taxon>
        <taxon>Lipomycetes</taxon>
        <taxon>Lipomycetales</taxon>
        <taxon>Lipomycetaceae</taxon>
        <taxon>Lipomyces</taxon>
    </lineage>
</organism>
<evidence type="ECO:0000256" key="3">
    <source>
        <dbReference type="ARBA" id="ARBA00022670"/>
    </source>
</evidence>
<gene>
    <name evidence="8" type="ORF">LIPSTDRAFT_70800</name>
</gene>
<dbReference type="Gene3D" id="3.90.70.10">
    <property type="entry name" value="Cysteine proteinases"/>
    <property type="match status" value="2"/>
</dbReference>
<dbReference type="PROSITE" id="PS50235">
    <property type="entry name" value="USP_3"/>
    <property type="match status" value="1"/>
</dbReference>
<dbReference type="PANTHER" id="PTHR24006:SF733">
    <property type="entry name" value="RE52890P"/>
    <property type="match status" value="1"/>
</dbReference>
<keyword evidence="5" id="KW-0833">Ubl conjugation pathway</keyword>
<feature type="domain" description="USP" evidence="7">
    <location>
        <begin position="65"/>
        <end position="567"/>
    </location>
</feature>
<dbReference type="InterPro" id="IPR018200">
    <property type="entry name" value="USP_CS"/>
</dbReference>
<name>A0A1E3Q9S9_LIPST</name>
<keyword evidence="5" id="KW-0788">Thiol protease</keyword>
<dbReference type="SUPFAM" id="SSF54001">
    <property type="entry name" value="Cysteine proteinases"/>
    <property type="match status" value="1"/>
</dbReference>
<dbReference type="Proteomes" id="UP000094385">
    <property type="component" value="Unassembled WGS sequence"/>
</dbReference>
<evidence type="ECO:0000256" key="2">
    <source>
        <dbReference type="ARBA" id="ARBA00009085"/>
    </source>
</evidence>
<dbReference type="PANTHER" id="PTHR24006">
    <property type="entry name" value="UBIQUITIN CARBOXYL-TERMINAL HYDROLASE"/>
    <property type="match status" value="1"/>
</dbReference>
<dbReference type="STRING" id="675824.A0A1E3Q9S9"/>